<feature type="region of interest" description="Disordered" evidence="1">
    <location>
        <begin position="108"/>
        <end position="164"/>
    </location>
</feature>
<dbReference type="EMBL" id="KN882067">
    <property type="protein sequence ID" value="KIY44686.1"/>
    <property type="molecule type" value="Genomic_DNA"/>
</dbReference>
<dbReference type="Proteomes" id="UP000054144">
    <property type="component" value="Unassembled WGS sequence"/>
</dbReference>
<dbReference type="PANTHER" id="PTHR21860:SF2">
    <property type="entry name" value="GENERAL TRANSCRIPTION FACTOR 3C POLYPEPTIDE 6"/>
    <property type="match status" value="1"/>
</dbReference>
<accession>A0A0D7A452</accession>
<feature type="non-terminal residue" evidence="3">
    <location>
        <position position="164"/>
    </location>
</feature>
<evidence type="ECO:0000313" key="4">
    <source>
        <dbReference type="Proteomes" id="UP000054144"/>
    </source>
</evidence>
<dbReference type="GO" id="GO:0006383">
    <property type="term" value="P:transcription by RNA polymerase III"/>
    <property type="evidence" value="ECO:0007669"/>
    <property type="project" value="InterPro"/>
</dbReference>
<feature type="non-terminal residue" evidence="3">
    <location>
        <position position="1"/>
    </location>
</feature>
<dbReference type="GO" id="GO:0000127">
    <property type="term" value="C:transcription factor TFIIIC complex"/>
    <property type="evidence" value="ECO:0007669"/>
    <property type="project" value="TreeGrafter"/>
</dbReference>
<evidence type="ECO:0000313" key="3">
    <source>
        <dbReference type="EMBL" id="KIY44686.1"/>
    </source>
</evidence>
<organism evidence="3 4">
    <name type="scientific">Fistulina hepatica ATCC 64428</name>
    <dbReference type="NCBI Taxonomy" id="1128425"/>
    <lineage>
        <taxon>Eukaryota</taxon>
        <taxon>Fungi</taxon>
        <taxon>Dikarya</taxon>
        <taxon>Basidiomycota</taxon>
        <taxon>Agaricomycotina</taxon>
        <taxon>Agaricomycetes</taxon>
        <taxon>Agaricomycetidae</taxon>
        <taxon>Agaricales</taxon>
        <taxon>Fistulinaceae</taxon>
        <taxon>Fistulina</taxon>
    </lineage>
</organism>
<feature type="domain" description="Transcription factor TFIIIC triple barrel" evidence="2">
    <location>
        <begin position="20"/>
        <end position="109"/>
    </location>
</feature>
<name>A0A0D7A452_9AGAR</name>
<dbReference type="InterPro" id="IPR042771">
    <property type="entry name" value="GTF3C6-like"/>
</dbReference>
<sequence length="164" mass="18072">SLCPGYVEVDSFGPDDEYEDEEEIAYVTLDLGNVEPTLVPSVSSYRLIGLDTPTPYLQLAGTIFKGHHTSLLGSELLFTDAQHDVVHKRSISHVGTTDQRISFKEVRLQPKGASDEDLAAPTPMSKGKEKELRSLGSEQLVDRMTGKFVPEATPRSRARDKGKK</sequence>
<dbReference type="Gene3D" id="2.60.40.4370">
    <property type="match status" value="1"/>
</dbReference>
<dbReference type="InterPro" id="IPR019481">
    <property type="entry name" value="TFIIIC_triple_barrel"/>
</dbReference>
<dbReference type="OrthoDB" id="1877767at2759"/>
<evidence type="ECO:0000259" key="2">
    <source>
        <dbReference type="Pfam" id="PF10419"/>
    </source>
</evidence>
<reference evidence="3 4" key="1">
    <citation type="journal article" date="2015" name="Fungal Genet. Biol.">
        <title>Evolution of novel wood decay mechanisms in Agaricales revealed by the genome sequences of Fistulina hepatica and Cylindrobasidium torrendii.</title>
        <authorList>
            <person name="Floudas D."/>
            <person name="Held B.W."/>
            <person name="Riley R."/>
            <person name="Nagy L.G."/>
            <person name="Koehler G."/>
            <person name="Ransdell A.S."/>
            <person name="Younus H."/>
            <person name="Chow J."/>
            <person name="Chiniquy J."/>
            <person name="Lipzen A."/>
            <person name="Tritt A."/>
            <person name="Sun H."/>
            <person name="Haridas S."/>
            <person name="LaButti K."/>
            <person name="Ohm R.A."/>
            <person name="Kues U."/>
            <person name="Blanchette R.A."/>
            <person name="Grigoriev I.V."/>
            <person name="Minto R.E."/>
            <person name="Hibbett D.S."/>
        </authorList>
    </citation>
    <scope>NUCLEOTIDE SEQUENCE [LARGE SCALE GENOMIC DNA]</scope>
    <source>
        <strain evidence="3 4">ATCC 64428</strain>
    </source>
</reference>
<keyword evidence="4" id="KW-1185">Reference proteome</keyword>
<dbReference type="Pfam" id="PF10419">
    <property type="entry name" value="TFIIIC_sub6"/>
    <property type="match status" value="1"/>
</dbReference>
<gene>
    <name evidence="3" type="ORF">FISHEDRAFT_18212</name>
</gene>
<dbReference type="PANTHER" id="PTHR21860">
    <property type="entry name" value="TRANSCRIPTION INITIATION FACTOR IIIC TFIIIC , POLYPEPTIDE 6-RELATED"/>
    <property type="match status" value="1"/>
</dbReference>
<proteinExistence type="predicted"/>
<dbReference type="AlphaFoldDB" id="A0A0D7A452"/>
<protein>
    <recommendedName>
        <fullName evidence="2">Transcription factor TFIIIC triple barrel domain-containing protein</fullName>
    </recommendedName>
</protein>
<evidence type="ECO:0000256" key="1">
    <source>
        <dbReference type="SAM" id="MobiDB-lite"/>
    </source>
</evidence>